<feature type="region of interest" description="Disordered" evidence="1">
    <location>
        <begin position="1"/>
        <end position="64"/>
    </location>
</feature>
<organism evidence="2 3">
    <name type="scientific">Nitrosomonas communis</name>
    <dbReference type="NCBI Taxonomy" id="44574"/>
    <lineage>
        <taxon>Bacteria</taxon>
        <taxon>Pseudomonadati</taxon>
        <taxon>Pseudomonadota</taxon>
        <taxon>Betaproteobacteria</taxon>
        <taxon>Nitrosomonadales</taxon>
        <taxon>Nitrosomonadaceae</taxon>
        <taxon>Nitrosomonas</taxon>
    </lineage>
</organism>
<dbReference type="AlphaFoldDB" id="A0A1H3AE58"/>
<protein>
    <submittedName>
        <fullName evidence="2">Uncharacterized protein</fullName>
    </submittedName>
</protein>
<evidence type="ECO:0000313" key="3">
    <source>
        <dbReference type="Proteomes" id="UP000183454"/>
    </source>
</evidence>
<gene>
    <name evidence="2" type="ORF">SAMN05421882_11341</name>
</gene>
<proteinExistence type="predicted"/>
<evidence type="ECO:0000313" key="2">
    <source>
        <dbReference type="EMBL" id="SDX27588.1"/>
    </source>
</evidence>
<evidence type="ECO:0000256" key="1">
    <source>
        <dbReference type="SAM" id="MobiDB-lite"/>
    </source>
</evidence>
<dbReference type="EMBL" id="FNNH01000134">
    <property type="protein sequence ID" value="SDX27588.1"/>
    <property type="molecule type" value="Genomic_DNA"/>
</dbReference>
<dbReference type="Proteomes" id="UP000183454">
    <property type="component" value="Unassembled WGS sequence"/>
</dbReference>
<name>A0A1H3AE58_9PROT</name>
<sequence>MVGNPPENLGRVTDPTPPPQSAGYTIAPYGRSGLADSAIPPIPRGPAPHLGASPPRGGFRSTLLALPGKSRPCAVHSTRVRSCLDSSQTPAPPGGDCPGNISRHRCLKGSAFRSEHFRTRQSQVFDLGRTQGRNSRGRGEQHDQAQWLNKWKPNSTSMGIAFLGNHLGLSRDMDFHVHSARNQTILVRYYTLPN</sequence>
<accession>A0A1H3AE58</accession>
<reference evidence="2 3" key="1">
    <citation type="submission" date="2016-10" db="EMBL/GenBank/DDBJ databases">
        <authorList>
            <person name="de Groot N.N."/>
        </authorList>
    </citation>
    <scope>NUCLEOTIDE SEQUENCE [LARGE SCALE GENOMIC DNA]</scope>
    <source>
        <strain evidence="2 3">Nm110</strain>
    </source>
</reference>